<dbReference type="InterPro" id="IPR001227">
    <property type="entry name" value="Ac_transferase_dom_sf"/>
</dbReference>
<accession>A0A7D3VPZ1</accession>
<dbReference type="InterPro" id="IPR036291">
    <property type="entry name" value="NAD(P)-bd_dom_sf"/>
</dbReference>
<evidence type="ECO:0000259" key="9">
    <source>
        <dbReference type="PROSITE" id="PS52004"/>
    </source>
</evidence>
<feature type="region of interest" description="N-terminal hotdog fold" evidence="6">
    <location>
        <begin position="1963"/>
        <end position="2088"/>
    </location>
</feature>
<dbReference type="CDD" id="cd00833">
    <property type="entry name" value="PKS"/>
    <property type="match status" value="2"/>
</dbReference>
<dbReference type="SUPFAM" id="SSF53901">
    <property type="entry name" value="Thiolase-like"/>
    <property type="match status" value="2"/>
</dbReference>
<evidence type="ECO:0000256" key="5">
    <source>
        <dbReference type="ARBA" id="ARBA00023315"/>
    </source>
</evidence>
<dbReference type="InterPro" id="IPR055123">
    <property type="entry name" value="SpnB-like_Rossmann"/>
</dbReference>
<dbReference type="GO" id="GO:0006633">
    <property type="term" value="P:fatty acid biosynthetic process"/>
    <property type="evidence" value="ECO:0007669"/>
    <property type="project" value="InterPro"/>
</dbReference>
<dbReference type="InterPro" id="IPR006162">
    <property type="entry name" value="Ppantetheine_attach_site"/>
</dbReference>
<dbReference type="GO" id="GO:0004312">
    <property type="term" value="F:fatty acid synthase activity"/>
    <property type="evidence" value="ECO:0007669"/>
    <property type="project" value="TreeGrafter"/>
</dbReference>
<dbReference type="FunFam" id="3.40.366.10:FF:000002">
    <property type="entry name" value="Probable polyketide synthase 2"/>
    <property type="match status" value="1"/>
</dbReference>
<dbReference type="Pfam" id="PF08240">
    <property type="entry name" value="ADH_N"/>
    <property type="match status" value="1"/>
</dbReference>
<dbReference type="GO" id="GO:0031177">
    <property type="term" value="F:phosphopantetheine binding"/>
    <property type="evidence" value="ECO:0007669"/>
    <property type="project" value="InterPro"/>
</dbReference>
<dbReference type="Gene3D" id="3.40.50.11460">
    <property type="match status" value="1"/>
</dbReference>
<dbReference type="Pfam" id="PF21089">
    <property type="entry name" value="PKS_DH_N"/>
    <property type="match status" value="1"/>
</dbReference>
<dbReference type="InterPro" id="IPR013154">
    <property type="entry name" value="ADH-like_N"/>
</dbReference>
<dbReference type="PANTHER" id="PTHR43775">
    <property type="entry name" value="FATTY ACID SYNTHASE"/>
    <property type="match status" value="1"/>
</dbReference>
<dbReference type="Pfam" id="PF13602">
    <property type="entry name" value="ADH_zinc_N_2"/>
    <property type="match status" value="1"/>
</dbReference>
<evidence type="ECO:0000259" key="10">
    <source>
        <dbReference type="PROSITE" id="PS52019"/>
    </source>
</evidence>
<keyword evidence="4" id="KW-0511">Multifunctional enzyme</keyword>
<dbReference type="InterPro" id="IPR050091">
    <property type="entry name" value="PKS_NRPS_Biosynth_Enz"/>
</dbReference>
<dbReference type="SMART" id="SM00826">
    <property type="entry name" value="PKS_DH"/>
    <property type="match status" value="1"/>
</dbReference>
<gene>
    <name evidence="11" type="ORF">ACTIVE_0815</name>
</gene>
<dbReference type="InterPro" id="IPR020843">
    <property type="entry name" value="ER"/>
</dbReference>
<dbReference type="Pfam" id="PF08659">
    <property type="entry name" value="KR"/>
    <property type="match status" value="1"/>
</dbReference>
<dbReference type="Gene3D" id="3.10.129.110">
    <property type="entry name" value="Polyketide synthase dehydratase"/>
    <property type="match status" value="1"/>
</dbReference>
<dbReference type="PROSITE" id="PS52004">
    <property type="entry name" value="KS3_2"/>
    <property type="match status" value="2"/>
</dbReference>
<feature type="domain" description="Carrier" evidence="8">
    <location>
        <begin position="959"/>
        <end position="1034"/>
    </location>
</feature>
<dbReference type="SMART" id="SM00823">
    <property type="entry name" value="PKS_PP"/>
    <property type="match status" value="2"/>
</dbReference>
<dbReference type="SMART" id="SM00822">
    <property type="entry name" value="PKS_KR"/>
    <property type="match status" value="1"/>
</dbReference>
<feature type="domain" description="Ketosynthase family 3 (KS3)" evidence="9">
    <location>
        <begin position="1051"/>
        <end position="1474"/>
    </location>
</feature>
<feature type="active site" description="Proton acceptor; for dehydratase activity" evidence="6">
    <location>
        <position position="1995"/>
    </location>
</feature>
<dbReference type="GO" id="GO:0016491">
    <property type="term" value="F:oxidoreductase activity"/>
    <property type="evidence" value="ECO:0007669"/>
    <property type="project" value="InterPro"/>
</dbReference>
<dbReference type="PROSITE" id="PS00606">
    <property type="entry name" value="KS3_1"/>
    <property type="match status" value="1"/>
</dbReference>
<dbReference type="SUPFAM" id="SSF50129">
    <property type="entry name" value="GroES-like"/>
    <property type="match status" value="1"/>
</dbReference>
<dbReference type="Pfam" id="PF02801">
    <property type="entry name" value="Ketoacyl-synt_C"/>
    <property type="match status" value="2"/>
</dbReference>
<dbReference type="InterPro" id="IPR014043">
    <property type="entry name" value="Acyl_transferase_dom"/>
</dbReference>
<dbReference type="InterPro" id="IPR049551">
    <property type="entry name" value="PKS_DH_C"/>
</dbReference>
<reference evidence="11 12" key="1">
    <citation type="submission" date="2020-05" db="EMBL/GenBank/DDBJ databases">
        <title>Actinomadura verrucosospora NRRL-B18236 (PFL_A860) Genome sequencing and assembly.</title>
        <authorList>
            <person name="Samborskyy M."/>
        </authorList>
    </citation>
    <scope>NUCLEOTIDE SEQUENCE [LARGE SCALE GENOMIC DNA]</scope>
    <source>
        <strain evidence="11 12">NRRL:B18236</strain>
    </source>
</reference>
<feature type="region of interest" description="C-terminal hotdog fold" evidence="6">
    <location>
        <begin position="2102"/>
        <end position="2241"/>
    </location>
</feature>
<feature type="domain" description="Ketosynthase family 3 (KS3)" evidence="9">
    <location>
        <begin position="27"/>
        <end position="453"/>
    </location>
</feature>
<dbReference type="Gene3D" id="3.40.366.10">
    <property type="entry name" value="Malonyl-Coenzyme A Acyl Carrier Protein, domain 2"/>
    <property type="match status" value="2"/>
</dbReference>
<dbReference type="InterPro" id="IPR002364">
    <property type="entry name" value="Quin_OxRdtase/zeta-crystal_CS"/>
</dbReference>
<dbReference type="InterPro" id="IPR016036">
    <property type="entry name" value="Malonyl_transacylase_ACP-bd"/>
</dbReference>
<dbReference type="InterPro" id="IPR020807">
    <property type="entry name" value="PKS_DH"/>
</dbReference>
<evidence type="ECO:0000256" key="6">
    <source>
        <dbReference type="PROSITE-ProRule" id="PRU01363"/>
    </source>
</evidence>
<dbReference type="InterPro" id="IPR016035">
    <property type="entry name" value="Acyl_Trfase/lysoPLipase"/>
</dbReference>
<dbReference type="RefSeq" id="WP_173092943.1">
    <property type="nucleotide sequence ID" value="NZ_CP053892.1"/>
</dbReference>
<evidence type="ECO:0000313" key="11">
    <source>
        <dbReference type="EMBL" id="QKG19179.1"/>
    </source>
</evidence>
<dbReference type="InterPro" id="IPR014030">
    <property type="entry name" value="Ketoacyl_synth_N"/>
</dbReference>
<dbReference type="PROSITE" id="PS52019">
    <property type="entry name" value="PKS_MFAS_DH"/>
    <property type="match status" value="1"/>
</dbReference>
<dbReference type="GO" id="GO:0008270">
    <property type="term" value="F:zinc ion binding"/>
    <property type="evidence" value="ECO:0007669"/>
    <property type="project" value="InterPro"/>
</dbReference>
<dbReference type="Gene3D" id="1.10.1200.10">
    <property type="entry name" value="ACP-like"/>
    <property type="match status" value="2"/>
</dbReference>
<dbReference type="PROSITE" id="PS50075">
    <property type="entry name" value="CARRIER"/>
    <property type="match status" value="2"/>
</dbReference>
<dbReference type="CDD" id="cd05195">
    <property type="entry name" value="enoyl_red"/>
    <property type="match status" value="1"/>
</dbReference>
<keyword evidence="2" id="KW-0597">Phosphoprotein</keyword>
<dbReference type="SMART" id="SM01294">
    <property type="entry name" value="PKS_PP_betabranch"/>
    <property type="match status" value="2"/>
</dbReference>
<dbReference type="InterPro" id="IPR032821">
    <property type="entry name" value="PKS_assoc"/>
</dbReference>
<dbReference type="Gene3D" id="3.40.47.10">
    <property type="match status" value="2"/>
</dbReference>
<dbReference type="InterPro" id="IPR014031">
    <property type="entry name" value="Ketoacyl_synth_C"/>
</dbReference>
<proteinExistence type="predicted"/>
<sequence>MSESEKTPPAGLPPAAPTADEGLAMAGEPLAIIGMSCRYPGGVRSPEDLWRVVAGERDVISGFPADRGWDPAAVHDPDPDAPGRTYVDRGGFLADAAGFDAAFFGVSPREAIAMDPQQRVLLEASWEALERSAIDPDALRGTRTGVFVGAEPREYGPRLHQAADGLEGHLLTGTTTSVISGRVAYALGLRGPAVTVDTSASGSLVAIHLAAQGLHRDDCELAIAGGVSVMATPGNFVAFSGLRGLAPDGRCKAFSAAADGTVWSEGVGLVVLERLSDARRNGHAVLALVRGSAINSDGASDGLTAPDETAQRAVIGRALRSAGLAPGDVDAVEAHGTGTPLGDTTEARALAAAYGPDRPDARPLLVGSVKSNIGHTQAAAGVAGVIKTVLALRHGLLPRSLHIDEPTPAVDWSAAAVSLLTGARPWPDTGRVRRAGVSSFGISGTNAHAILEAAPEPSPQASGVATGAGAPAALASGPRAWPVSARTAAGLAAQAERLAEHLADDPGLAPADVGWSLATTRKRFEHRAVIIGAQRSELLAGLTAVAAGEPAAGVVTGVAEAGGAGRTVFVFPGQGGQWAGMGRELAGSSPVFAARIAECGRALAPYVDWSLDDVLAGAEGAPALAAAEVVQPVLWAVMVALAAVWEAAGVRPDAVAGHSQGEIAAACVAGVLSLDDAAKVVALRSRALGRLAGSGGMLSVAGPAGSVRDLADRWGDRLAVAAVNGPAATVVAGDPEALAELAEACARDGVRTRRVPVDYASHSAQVEQIEPELDEVLADIVPRPARIPMISAMSGRAVDGPELDAAYWYASLRAPVEFDRSIRVLAGSGHRRFVEVSPHPVLTAAIGETLEDLGSAGDAVVTGTLRRDDGGPDRFLRSLAEAEVRGVPVDWTAVIPAGRPVDLPTYAFQHERYWLSDEGGPLNADGLPVDGPGHRAASGTDDEDLRARLAGLPAADQTRRLLDLVRAHAAAILGHASPESVEAGRTFKEIGFDSLTAVDLRNRLGAATGLRLPTGLIFDYPTIRALVEFLRAELLGGTTDTAAPVHAAAPDEPIAIIGMACRLPGGIQSPEELWEFLDAGGDAISEFPADRGWDVERLYDPDPAHPGTSYSRRGGFLQDVGDFDAGFFGISPREALAMDPQQRLLLEVSWEALERAGVDPEGLRGTRTGVFVGAATSGYGLSMPAGLEGHKQTALAASVVSGRVSYIFGLEGPALTVDTACSSSLVALHMACQSLRSGESSLALAGGVTVFGSADWFLWFSRQRGLAPDGSCKSFAASADGVGMAEGAAVLLVERLSDAQANGHEILAVVRGSAVNQDGASNGLTAPHGPAQQRVIRAALAGARVPAAEVDAVEAHGTGTPLGDPIEADALLATYGEDRPEERPLWLGSVKSNIGHTGWAAGAAGVIKLVLALRNRRLPRTLHADEPSPHVDWSGRIRLLTSAVPWPAADGRPRRAGVSAFGISGTNAHAVLEEAPVGDVDDDAQPEDAPAPHRAPMAAWTVSARSGAGLAAQAERLAEYVSARPDLDPVDVGWSLATTRSALSRRAVVVGADRDELLAGLGALASGKGRAGVVSGSAGAGGAGFVFTGQGAQRAGMARGLYEAFPVFADAFDEACVGLDRNLSGGISGLSDELAVDAGLSVASVVLGEGGKGLLDETVFTQAGLFAVGVGLFRLLESWGVGVDVVGGHSIGEVVAACVAGVWSLEDACRVVAARGRLMQALPRGGAMVAVEACEEQVVEALEDRLGVGLAAVNGPRAVVISGVEEEVLAVAGRLKETGVRTRRLRVSHAFHSPLMEPMLAEFADVVGSVEFNAPRIAVVSGLSGRLAGAEMLDPEYWVRHVREPVRFADAVNAMRSAGVGCFVELGPDGILSALGPQIPESQKDEAWLPVMRRGRDEVRTLLTAVSGVHVRGGTVDWTRFYEGQGAKRVDLPTYAFQHQRYWLSADSGAVDAAGLGQSAAGHPLLGAAVTLPSTGGMALTGRLSLSAQPWLGDHVVADEVVVPGTALVEMAVRAGDEAGCGRLEELLIEVPLVLPAEGGVRIQVAVEAPDEEGRRGVAVYSQAEAGGDDEPWTRHAAGVLAAQDERADTGTGLEQWPPAGASPVELDGFYQGLAEGGLAYGPVFAGLSKAWRRSDEVFAEMALPEETQVTGFGVHPALLDAALHAIGLGPGLTGDEGGPMLPFAWGEVVVHAAGAAAARVRVAPNAGEDGVSVTLADAAGGPVASVGSLVLRALPAGGLGEGAKAVKEALFRVEWVPARPGDPAASAARWAVLGEGGIDLPGAVRYADVAELSAAVAAGQDVPDAVAVCCLPTSADRGGTAATAREVTVRTLDVLQRWLAEDVLADARLVVVTERAVAAGPGTAVEVASAPIWGLVRSASSENPGRFVLADVDDVAAAGELLVAGAALDEPEFAVRGGEVRVPRLARASTAAVLPVPAGDGWRLEFTERGTLDNLMLAATDDGTRPLEPGQVRVGLRAAGVNFRDVLNVLGMYPGDAGLLGLEGAGVVLEVGSDVTGLALGDRVMGLFSGAFAPVAVTDARLLAPVPDGWSLAEAAAAPVVYLTAYFALVELAGLSEGERILIHAAAGGVGMAAVQLARHLGAEVFGTASPAKWGALHALGLDDDHLASSRTLEFEGAFRTATGGRGMDVVLDSLAGEFVDASLRLTANGGRFVEMGKTDVRDPARVAAEHDGVSYQAFDLLDTGPDKMAEMFAALGELFASGVLRPLPVAQWSVARASEAFRYLSQARNIGKVVLTVPAPPDPGGTVLITGASGALGGLVARHLVAVRGVRSLMLVSRRGPDAPGMRELTADLRGLGAEVQVAACDTADRDALAAVLAEIASDAPLTGVIHAAGVLDDGVLGSLTPDRIEAVLRPKADGAWHLHELTAGLDLSMFVLFSSVAGTIGSPGQGNYAAANAFLDALAAHRSGLGLPGVSLAWGAWEQAGGMAGKLGAVDRRRMSRSGSRALTDAEGLALLDAAEAIGEPLLVPDHLDLAVLRGLGDALPPLMSGLVRRTARRSVGRSTGDGGGALAAQLAAMAEVERGAALLDLVHAQVAMVLGMSGTETIDPGRTFKELGFDSLTSLELRNRLNSVTGLRLPATVIFDHPTSDALGAYLGRELGGGPAGEASVEQAFSGLDTVESAVQKIVEDEAARARFATRLRGILALLGPSAEGADASVAEKIQAASDDDVFEFIDNLGI</sequence>
<dbReference type="Pfam" id="PF16197">
    <property type="entry name" value="KAsynt_C_assoc"/>
    <property type="match status" value="2"/>
</dbReference>
<dbReference type="Pfam" id="PF22953">
    <property type="entry name" value="SpnB_Rossmann"/>
    <property type="match status" value="1"/>
</dbReference>
<dbReference type="SMART" id="SM00829">
    <property type="entry name" value="PKS_ER"/>
    <property type="match status" value="1"/>
</dbReference>
<dbReference type="Pfam" id="PF00550">
    <property type="entry name" value="PP-binding"/>
    <property type="match status" value="2"/>
</dbReference>
<keyword evidence="5" id="KW-0012">Acyltransferase</keyword>
<dbReference type="InterPro" id="IPR049900">
    <property type="entry name" value="PKS_mFAS_DH"/>
</dbReference>
<dbReference type="InterPro" id="IPR018201">
    <property type="entry name" value="Ketoacyl_synth_AS"/>
</dbReference>
<dbReference type="InterPro" id="IPR057326">
    <property type="entry name" value="KR_dom"/>
</dbReference>
<keyword evidence="3" id="KW-0808">Transferase</keyword>
<dbReference type="EMBL" id="CP053892">
    <property type="protein sequence ID" value="QKG19179.1"/>
    <property type="molecule type" value="Genomic_DNA"/>
</dbReference>
<dbReference type="FunFam" id="1.10.1200.10:FF:000007">
    <property type="entry name" value="Probable polyketide synthase pks17"/>
    <property type="match status" value="2"/>
</dbReference>
<dbReference type="PROSITE" id="PS00012">
    <property type="entry name" value="PHOSPHOPANTETHEINE"/>
    <property type="match status" value="2"/>
</dbReference>
<dbReference type="InterPro" id="IPR011032">
    <property type="entry name" value="GroES-like_sf"/>
</dbReference>
<dbReference type="Gene3D" id="3.30.70.3290">
    <property type="match status" value="2"/>
</dbReference>
<dbReference type="InterPro" id="IPR020806">
    <property type="entry name" value="PKS_PP-bd"/>
</dbReference>
<dbReference type="SMART" id="SM00825">
    <property type="entry name" value="PKS_KS"/>
    <property type="match status" value="2"/>
</dbReference>
<dbReference type="SUPFAM" id="SSF55048">
    <property type="entry name" value="Probable ACP-binding domain of malonyl-CoA ACP transacylase"/>
    <property type="match status" value="2"/>
</dbReference>
<organism evidence="11 12">
    <name type="scientific">Actinomadura verrucosospora</name>
    <dbReference type="NCBI Taxonomy" id="46165"/>
    <lineage>
        <taxon>Bacteria</taxon>
        <taxon>Bacillati</taxon>
        <taxon>Actinomycetota</taxon>
        <taxon>Actinomycetes</taxon>
        <taxon>Streptosporangiales</taxon>
        <taxon>Thermomonosporaceae</taxon>
        <taxon>Actinomadura</taxon>
    </lineage>
</organism>
<dbReference type="CDD" id="cd08956">
    <property type="entry name" value="KR_3_FAS_SDR_x"/>
    <property type="match status" value="1"/>
</dbReference>
<dbReference type="Gene3D" id="3.90.180.10">
    <property type="entry name" value="Medium-chain alcohol dehydrogenases, catalytic domain"/>
    <property type="match status" value="1"/>
</dbReference>
<dbReference type="InterPro" id="IPR042104">
    <property type="entry name" value="PKS_dehydratase_sf"/>
</dbReference>
<dbReference type="Pfam" id="PF14765">
    <property type="entry name" value="PS-DH"/>
    <property type="match status" value="1"/>
</dbReference>
<keyword evidence="1" id="KW-0596">Phosphopantetheine</keyword>
<evidence type="ECO:0000256" key="2">
    <source>
        <dbReference type="ARBA" id="ARBA00022553"/>
    </source>
</evidence>
<dbReference type="InterPro" id="IPR049552">
    <property type="entry name" value="PKS_DH_N"/>
</dbReference>
<dbReference type="InterPro" id="IPR009081">
    <property type="entry name" value="PP-bd_ACP"/>
</dbReference>
<dbReference type="SMART" id="SM00827">
    <property type="entry name" value="PKS_AT"/>
    <property type="match status" value="2"/>
</dbReference>
<evidence type="ECO:0000256" key="3">
    <source>
        <dbReference type="ARBA" id="ARBA00022679"/>
    </source>
</evidence>
<dbReference type="GO" id="GO:0004315">
    <property type="term" value="F:3-oxoacyl-[acyl-carrier-protein] synthase activity"/>
    <property type="evidence" value="ECO:0007669"/>
    <property type="project" value="InterPro"/>
</dbReference>
<evidence type="ECO:0000256" key="4">
    <source>
        <dbReference type="ARBA" id="ARBA00023268"/>
    </source>
</evidence>
<keyword evidence="12" id="KW-1185">Reference proteome</keyword>
<feature type="domain" description="Carrier" evidence="8">
    <location>
        <begin position="3048"/>
        <end position="3123"/>
    </location>
</feature>
<dbReference type="SUPFAM" id="SSF51735">
    <property type="entry name" value="NAD(P)-binding Rossmann-fold domains"/>
    <property type="match status" value="3"/>
</dbReference>
<name>A0A7D3VPZ1_ACTVE</name>
<dbReference type="PANTHER" id="PTHR43775:SF51">
    <property type="entry name" value="INACTIVE PHENOLPHTHIOCEROL SYNTHESIS POLYKETIDE SYNTHASE TYPE I PKS1-RELATED"/>
    <property type="match status" value="1"/>
</dbReference>
<dbReference type="FunFam" id="3.90.180.10:FF:000032">
    <property type="entry name" value="Probable polyketide synthase pks1"/>
    <property type="match status" value="1"/>
</dbReference>
<dbReference type="Pfam" id="PF00109">
    <property type="entry name" value="ketoacyl-synt"/>
    <property type="match status" value="2"/>
</dbReference>
<dbReference type="InterPro" id="IPR016039">
    <property type="entry name" value="Thiolase-like"/>
</dbReference>
<evidence type="ECO:0000256" key="7">
    <source>
        <dbReference type="SAM" id="MobiDB-lite"/>
    </source>
</evidence>
<feature type="region of interest" description="Disordered" evidence="7">
    <location>
        <begin position="1"/>
        <end position="21"/>
    </location>
</feature>
<dbReference type="Proteomes" id="UP000501240">
    <property type="component" value="Chromosome"/>
</dbReference>
<dbReference type="FunFam" id="3.40.47.10:FF:000019">
    <property type="entry name" value="Polyketide synthase type I"/>
    <property type="match status" value="2"/>
</dbReference>
<dbReference type="Gene3D" id="3.40.50.720">
    <property type="entry name" value="NAD(P)-binding Rossmann-like Domain"/>
    <property type="match status" value="1"/>
</dbReference>
<dbReference type="InterPro" id="IPR020841">
    <property type="entry name" value="PKS_Beta-ketoAc_synthase_dom"/>
</dbReference>
<dbReference type="Pfam" id="PF00698">
    <property type="entry name" value="Acyl_transf_1"/>
    <property type="match status" value="2"/>
</dbReference>
<evidence type="ECO:0000256" key="1">
    <source>
        <dbReference type="ARBA" id="ARBA00022450"/>
    </source>
</evidence>
<protein>
    <submittedName>
        <fullName evidence="11">Type I modular polyketide synthase</fullName>
    </submittedName>
</protein>
<dbReference type="InterPro" id="IPR036736">
    <property type="entry name" value="ACP-like_sf"/>
</dbReference>
<feature type="active site" description="Proton donor; for dehydratase activity" evidence="6">
    <location>
        <position position="2161"/>
    </location>
</feature>
<evidence type="ECO:0000313" key="12">
    <source>
        <dbReference type="Proteomes" id="UP000501240"/>
    </source>
</evidence>
<evidence type="ECO:0000259" key="8">
    <source>
        <dbReference type="PROSITE" id="PS50075"/>
    </source>
</evidence>
<feature type="domain" description="PKS/mFAS DH" evidence="10">
    <location>
        <begin position="1963"/>
        <end position="2241"/>
    </location>
</feature>
<dbReference type="SUPFAM" id="SSF52151">
    <property type="entry name" value="FabD/lysophospholipase-like"/>
    <property type="match status" value="2"/>
</dbReference>
<dbReference type="FunFam" id="3.40.50.720:FF:000209">
    <property type="entry name" value="Polyketide synthase Pks12"/>
    <property type="match status" value="1"/>
</dbReference>
<dbReference type="PROSITE" id="PS01162">
    <property type="entry name" value="QOR_ZETA_CRYSTAL"/>
    <property type="match status" value="1"/>
</dbReference>
<dbReference type="SUPFAM" id="SSF47336">
    <property type="entry name" value="ACP-like"/>
    <property type="match status" value="2"/>
</dbReference>
<dbReference type="InterPro" id="IPR013968">
    <property type="entry name" value="PKS_KR"/>
</dbReference>